<dbReference type="PANTHER" id="PTHR28259:SF1">
    <property type="entry name" value="FLUORIDE EXPORT PROTEIN 1-RELATED"/>
    <property type="match status" value="1"/>
</dbReference>
<dbReference type="Pfam" id="PF02537">
    <property type="entry name" value="CRCB"/>
    <property type="match status" value="1"/>
</dbReference>
<keyword evidence="9" id="KW-0915">Sodium</keyword>
<dbReference type="Proteomes" id="UP000231019">
    <property type="component" value="Unassembled WGS sequence"/>
</dbReference>
<keyword evidence="4 9" id="KW-1133">Transmembrane helix</keyword>
<comment type="function">
    <text evidence="9">Fluoride-specific ion channel. Important for reducing fluoride concentration in the cell, thus reducing its toxicity.</text>
</comment>
<evidence type="ECO:0000313" key="11">
    <source>
        <dbReference type="Proteomes" id="UP000231019"/>
    </source>
</evidence>
<feature type="transmembrane region" description="Helical" evidence="9">
    <location>
        <begin position="118"/>
        <end position="140"/>
    </location>
</feature>
<evidence type="ECO:0000256" key="3">
    <source>
        <dbReference type="ARBA" id="ARBA00022692"/>
    </source>
</evidence>
<evidence type="ECO:0000256" key="5">
    <source>
        <dbReference type="ARBA" id="ARBA00023136"/>
    </source>
</evidence>
<reference evidence="10 11" key="1">
    <citation type="submission" date="2017-09" db="EMBL/GenBank/DDBJ databases">
        <title>Depth-based differentiation of microbial function through sediment-hosted aquifers and enrichment of novel symbionts in the deep terrestrial subsurface.</title>
        <authorList>
            <person name="Probst A.J."/>
            <person name="Ladd B."/>
            <person name="Jarett J.K."/>
            <person name="Geller-Mcgrath D.E."/>
            <person name="Sieber C.M."/>
            <person name="Emerson J.B."/>
            <person name="Anantharaman K."/>
            <person name="Thomas B.C."/>
            <person name="Malmstrom R."/>
            <person name="Stieglmeier M."/>
            <person name="Klingl A."/>
            <person name="Woyke T."/>
            <person name="Ryan C.M."/>
            <person name="Banfield J.F."/>
        </authorList>
    </citation>
    <scope>NUCLEOTIDE SEQUENCE [LARGE SCALE GENOMIC DNA]</scope>
    <source>
        <strain evidence="10">CG17_big_fil_post_rev_8_21_14_2_50_48_46</strain>
    </source>
</reference>
<dbReference type="NCBIfam" id="TIGR00494">
    <property type="entry name" value="crcB"/>
    <property type="match status" value="1"/>
</dbReference>
<keyword evidence="2 9" id="KW-1003">Cell membrane</keyword>
<feature type="binding site" evidence="9">
    <location>
        <position position="93"/>
    </location>
    <ligand>
        <name>Na(+)</name>
        <dbReference type="ChEBI" id="CHEBI:29101"/>
        <note>structural</note>
    </ligand>
</feature>
<keyword evidence="5 9" id="KW-0472">Membrane</keyword>
<dbReference type="HAMAP" id="MF_00454">
    <property type="entry name" value="FluC"/>
    <property type="match status" value="1"/>
</dbReference>
<feature type="binding site" evidence="9">
    <location>
        <position position="90"/>
    </location>
    <ligand>
        <name>Na(+)</name>
        <dbReference type="ChEBI" id="CHEBI:29101"/>
        <note>structural</note>
    </ligand>
</feature>
<keyword evidence="3 9" id="KW-0812">Transmembrane</keyword>
<evidence type="ECO:0000256" key="6">
    <source>
        <dbReference type="ARBA" id="ARBA00023303"/>
    </source>
</evidence>
<comment type="activity regulation">
    <text evidence="9">Na(+) is not transported, but it plays an essential structural role and its presence is essential for fluoride channel function.</text>
</comment>
<dbReference type="PANTHER" id="PTHR28259">
    <property type="entry name" value="FLUORIDE EXPORT PROTEIN 1-RELATED"/>
    <property type="match status" value="1"/>
</dbReference>
<comment type="catalytic activity">
    <reaction evidence="8">
        <text>fluoride(in) = fluoride(out)</text>
        <dbReference type="Rhea" id="RHEA:76159"/>
        <dbReference type="ChEBI" id="CHEBI:17051"/>
    </reaction>
    <physiologicalReaction direction="left-to-right" evidence="8">
        <dbReference type="Rhea" id="RHEA:76160"/>
    </physiologicalReaction>
</comment>
<comment type="subcellular location">
    <subcellularLocation>
        <location evidence="1 9">Cell membrane</location>
        <topology evidence="1 9">Multi-pass membrane protein</topology>
    </subcellularLocation>
</comment>
<evidence type="ECO:0000256" key="2">
    <source>
        <dbReference type="ARBA" id="ARBA00022475"/>
    </source>
</evidence>
<accession>A0A2M7FZB0</accession>
<dbReference type="GO" id="GO:0005886">
    <property type="term" value="C:plasma membrane"/>
    <property type="evidence" value="ECO:0007669"/>
    <property type="project" value="UniProtKB-SubCell"/>
</dbReference>
<keyword evidence="9" id="KW-0479">Metal-binding</keyword>
<feature type="transmembrane region" description="Helical" evidence="9">
    <location>
        <begin position="80"/>
        <end position="98"/>
    </location>
</feature>
<dbReference type="GO" id="GO:0062054">
    <property type="term" value="F:fluoride channel activity"/>
    <property type="evidence" value="ECO:0007669"/>
    <property type="project" value="UniProtKB-UniRule"/>
</dbReference>
<evidence type="ECO:0000313" key="10">
    <source>
        <dbReference type="EMBL" id="PIW14710.1"/>
    </source>
</evidence>
<comment type="caution">
    <text evidence="10">The sequence shown here is derived from an EMBL/GenBank/DDBJ whole genome shotgun (WGS) entry which is preliminary data.</text>
</comment>
<gene>
    <name evidence="9 10" type="primary">crcB</name>
    <name evidence="9" type="synonym">fluC</name>
    <name evidence="10" type="ORF">COW36_20095</name>
</gene>
<evidence type="ECO:0000256" key="1">
    <source>
        <dbReference type="ARBA" id="ARBA00004651"/>
    </source>
</evidence>
<keyword evidence="6 9" id="KW-0407">Ion channel</keyword>
<comment type="similarity">
    <text evidence="7 9">Belongs to the fluoride channel Fluc/FEX (TC 1.A.43) family.</text>
</comment>
<dbReference type="GO" id="GO:0046872">
    <property type="term" value="F:metal ion binding"/>
    <property type="evidence" value="ECO:0007669"/>
    <property type="project" value="UniProtKB-KW"/>
</dbReference>
<feature type="transmembrane region" description="Helical" evidence="9">
    <location>
        <begin position="48"/>
        <end position="68"/>
    </location>
</feature>
<evidence type="ECO:0000256" key="4">
    <source>
        <dbReference type="ARBA" id="ARBA00022989"/>
    </source>
</evidence>
<keyword evidence="9" id="KW-0813">Transport</keyword>
<name>A0A2M7FZB0_9BACT</name>
<keyword evidence="9" id="KW-0406">Ion transport</keyword>
<sequence>MIPTPILEGGITVSVSLNHLLAIAFGGAAGAISRYLMVGTLKHYLPGFPWGTLCVNLLGCFVAGYLLEAFSHGLKEPPELRLLVMVGFLGSLTTFSAFSIETLELWLQHSPLRALFNLALNLVGSMGAVSLGYVLARIFYKV</sequence>
<evidence type="ECO:0000256" key="9">
    <source>
        <dbReference type="HAMAP-Rule" id="MF_00454"/>
    </source>
</evidence>
<dbReference type="InterPro" id="IPR003691">
    <property type="entry name" value="FluC"/>
</dbReference>
<organism evidence="10 11">
    <name type="scientific">bacterium (Candidatus Blackallbacteria) CG17_big_fil_post_rev_8_21_14_2_50_48_46</name>
    <dbReference type="NCBI Taxonomy" id="2014261"/>
    <lineage>
        <taxon>Bacteria</taxon>
        <taxon>Candidatus Blackallbacteria</taxon>
    </lineage>
</organism>
<evidence type="ECO:0000256" key="8">
    <source>
        <dbReference type="ARBA" id="ARBA00035585"/>
    </source>
</evidence>
<dbReference type="EMBL" id="PFFQ01000056">
    <property type="protein sequence ID" value="PIW14710.1"/>
    <property type="molecule type" value="Genomic_DNA"/>
</dbReference>
<proteinExistence type="inferred from homology"/>
<feature type="transmembrane region" description="Helical" evidence="9">
    <location>
        <begin position="12"/>
        <end position="36"/>
    </location>
</feature>
<dbReference type="GO" id="GO:0140114">
    <property type="term" value="P:cellular detoxification of fluoride"/>
    <property type="evidence" value="ECO:0007669"/>
    <property type="project" value="UniProtKB-UniRule"/>
</dbReference>
<protein>
    <recommendedName>
        <fullName evidence="9">Fluoride-specific ion channel FluC</fullName>
    </recommendedName>
</protein>
<evidence type="ECO:0000256" key="7">
    <source>
        <dbReference type="ARBA" id="ARBA00035120"/>
    </source>
</evidence>
<dbReference type="AlphaFoldDB" id="A0A2M7FZB0"/>